<evidence type="ECO:0000259" key="10">
    <source>
        <dbReference type="Pfam" id="PF20985"/>
    </source>
</evidence>
<dbReference type="InterPro" id="IPR043577">
    <property type="entry name" value="AE"/>
</dbReference>
<dbReference type="GO" id="GO:0004197">
    <property type="term" value="F:cysteine-type endopeptidase activity"/>
    <property type="evidence" value="ECO:0007669"/>
    <property type="project" value="InterPro"/>
</dbReference>
<reference evidence="11 12" key="1">
    <citation type="journal article" date="2018" name="Science">
        <title>The opium poppy genome and morphinan production.</title>
        <authorList>
            <person name="Guo L."/>
            <person name="Winzer T."/>
            <person name="Yang X."/>
            <person name="Li Y."/>
            <person name="Ning Z."/>
            <person name="He Z."/>
            <person name="Teodor R."/>
            <person name="Lu Y."/>
            <person name="Bowser T.A."/>
            <person name="Graham I.A."/>
            <person name="Ye K."/>
        </authorList>
    </citation>
    <scope>NUCLEOTIDE SEQUENCE [LARGE SCALE GENOMIC DNA]</scope>
    <source>
        <strain evidence="12">cv. HN1</strain>
        <tissue evidence="11">Leaves</tissue>
    </source>
</reference>
<keyword evidence="2" id="KW-0645">Protease</keyword>
<feature type="signal peptide" evidence="9">
    <location>
        <begin position="1"/>
        <end position="27"/>
    </location>
</feature>
<dbReference type="EMBL" id="CM010724">
    <property type="protein sequence ID" value="RZC81644.1"/>
    <property type="molecule type" value="Genomic_DNA"/>
</dbReference>
<keyword evidence="5" id="KW-0788">Thiol protease</keyword>
<evidence type="ECO:0000256" key="5">
    <source>
        <dbReference type="ARBA" id="ARBA00022807"/>
    </source>
</evidence>
<keyword evidence="7" id="KW-0325">Glycoprotein</keyword>
<dbReference type="InterPro" id="IPR048501">
    <property type="entry name" value="Legum_prodom"/>
</dbReference>
<dbReference type="Gramene" id="RZC81644">
    <property type="protein sequence ID" value="RZC81644"/>
    <property type="gene ID" value="C5167_044234"/>
</dbReference>
<evidence type="ECO:0000313" key="11">
    <source>
        <dbReference type="EMBL" id="RZC81644.1"/>
    </source>
</evidence>
<dbReference type="InterPro" id="IPR001096">
    <property type="entry name" value="Peptidase_C13"/>
</dbReference>
<dbReference type="InterPro" id="IPR046427">
    <property type="entry name" value="Legumain_prodom_sf"/>
</dbReference>
<organism evidence="11 12">
    <name type="scientific">Papaver somniferum</name>
    <name type="common">Opium poppy</name>
    <dbReference type="NCBI Taxonomy" id="3469"/>
    <lineage>
        <taxon>Eukaryota</taxon>
        <taxon>Viridiplantae</taxon>
        <taxon>Streptophyta</taxon>
        <taxon>Embryophyta</taxon>
        <taxon>Tracheophyta</taxon>
        <taxon>Spermatophyta</taxon>
        <taxon>Magnoliopsida</taxon>
        <taxon>Ranunculales</taxon>
        <taxon>Papaveraceae</taxon>
        <taxon>Papaveroideae</taxon>
        <taxon>Papaver</taxon>
    </lineage>
</organism>
<protein>
    <recommendedName>
        <fullName evidence="10">Legumain prodomain domain-containing protein</fullName>
    </recommendedName>
</protein>
<dbReference type="GO" id="GO:0051603">
    <property type="term" value="P:proteolysis involved in protein catabolic process"/>
    <property type="evidence" value="ECO:0007669"/>
    <property type="project" value="InterPro"/>
</dbReference>
<dbReference type="Gene3D" id="3.40.50.1460">
    <property type="match status" value="1"/>
</dbReference>
<dbReference type="PIRSF" id="PIRSF019663">
    <property type="entry name" value="Legumain"/>
    <property type="match status" value="1"/>
</dbReference>
<evidence type="ECO:0000256" key="6">
    <source>
        <dbReference type="ARBA" id="ARBA00023157"/>
    </source>
</evidence>
<evidence type="ECO:0000256" key="9">
    <source>
        <dbReference type="SAM" id="SignalP"/>
    </source>
</evidence>
<feature type="active site" description="Nucleophile" evidence="8">
    <location>
        <position position="210"/>
    </location>
</feature>
<evidence type="ECO:0000256" key="2">
    <source>
        <dbReference type="ARBA" id="ARBA00022670"/>
    </source>
</evidence>
<accession>A0A4Y7L7Y7</accession>
<dbReference type="GO" id="GO:0006624">
    <property type="term" value="P:vacuolar protein processing"/>
    <property type="evidence" value="ECO:0007669"/>
    <property type="project" value="TreeGrafter"/>
</dbReference>
<proteinExistence type="inferred from homology"/>
<evidence type="ECO:0000313" key="12">
    <source>
        <dbReference type="Proteomes" id="UP000316621"/>
    </source>
</evidence>
<keyword evidence="12" id="KW-1185">Reference proteome</keyword>
<dbReference type="PANTHER" id="PTHR12000:SF50">
    <property type="entry name" value="VACUOLAR-PROCESSING ENZYME GAMMA-ISOZYME"/>
    <property type="match status" value="1"/>
</dbReference>
<keyword evidence="3 9" id="KW-0732">Signal</keyword>
<dbReference type="Gene3D" id="1.10.132.130">
    <property type="match status" value="1"/>
</dbReference>
<dbReference type="FunFam" id="3.40.50.1460:FF:000005">
    <property type="entry name" value="Vacuolar-processing enzyme beta-isozyme"/>
    <property type="match status" value="1"/>
</dbReference>
<dbReference type="PRINTS" id="PR00776">
    <property type="entry name" value="HEMOGLOBNASE"/>
</dbReference>
<dbReference type="Pfam" id="PF01650">
    <property type="entry name" value="Peptidase_C13"/>
    <property type="match status" value="1"/>
</dbReference>
<feature type="active site" evidence="8">
    <location>
        <position position="167"/>
    </location>
</feature>
<evidence type="ECO:0000256" key="4">
    <source>
        <dbReference type="ARBA" id="ARBA00022801"/>
    </source>
</evidence>
<evidence type="ECO:0000256" key="3">
    <source>
        <dbReference type="ARBA" id="ARBA00022729"/>
    </source>
</evidence>
<keyword evidence="6" id="KW-1015">Disulfide bond</keyword>
<keyword evidence="4" id="KW-0378">Hydrolase</keyword>
<dbReference type="FunFam" id="1.10.132.130:FF:000001">
    <property type="entry name" value="Vacuolar-processing enzyme beta-isozyme"/>
    <property type="match status" value="1"/>
</dbReference>
<sequence length="500" mass="56867">MNLYSFFSTLLILHFAVLIPTLICVEGRNVGLKEFISRDDDKTSQGTRWAVLLAGSNGYENYRHQADICHAYQVLKKGGLKDENIIVFMYDDIVFSEYNPRPGVIINNPRGEDVYYGVPKDYIGKDVNVGNFLNVLLGNKSALTGNGSGKVVSSGPNDTIFIFYADHGAAGLLGMPSTSGSLYANELHDALRKKHKAGTYKNMVIYIEACEAGSMFEGLLKPGMNIYVTTASNADESSWGYYCPEEVPLPPSEYTTCLGDLYSIAWLENSEKYNMKTESLHKQYEVVRRRTIEENTNPGSHVTQYGDIKQLRNRSMYTYIGTNPENDDYKFPIKNNSVQMLSHSINQSDTDLIHFHLQYQKAPEGSDNKTKAWQIYQNAVQQRKYVDACMYLIGKFLFGTAAKASNMMKAVRPAGQPLVDDWICYKAMVATYEKYCGPFSRYGFKHMRSLANMLVLNRRRWLTLQTMLVLQFARALFSTDYMRSPKFHIRCFVTHSFYEN</sequence>
<dbReference type="Pfam" id="PF20985">
    <property type="entry name" value="Legum_prodom"/>
    <property type="match status" value="1"/>
</dbReference>
<dbReference type="Proteomes" id="UP000316621">
    <property type="component" value="Chromosome 10"/>
</dbReference>
<dbReference type="AlphaFoldDB" id="A0A4Y7L7Y7"/>
<comment type="similarity">
    <text evidence="1">Belongs to the peptidase C13 family.</text>
</comment>
<evidence type="ECO:0000256" key="8">
    <source>
        <dbReference type="PIRSR" id="PIRSR019663-1"/>
    </source>
</evidence>
<dbReference type="GO" id="GO:0005773">
    <property type="term" value="C:vacuole"/>
    <property type="evidence" value="ECO:0007669"/>
    <property type="project" value="GOC"/>
</dbReference>
<feature type="domain" description="Legumain prodomain" evidence="10">
    <location>
        <begin position="377"/>
        <end position="453"/>
    </location>
</feature>
<name>A0A4Y7L7Y7_PAPSO</name>
<evidence type="ECO:0000256" key="1">
    <source>
        <dbReference type="ARBA" id="ARBA00009941"/>
    </source>
</evidence>
<dbReference type="PIRSF" id="PIRSF500139">
    <property type="entry name" value="AE"/>
    <property type="match status" value="1"/>
</dbReference>
<evidence type="ECO:0000256" key="7">
    <source>
        <dbReference type="ARBA" id="ARBA00023180"/>
    </source>
</evidence>
<feature type="chain" id="PRO_5021203920" description="Legumain prodomain domain-containing protein" evidence="9">
    <location>
        <begin position="28"/>
        <end position="500"/>
    </location>
</feature>
<dbReference type="CDD" id="cd21115">
    <property type="entry name" value="legumain_C"/>
    <property type="match status" value="1"/>
</dbReference>
<dbReference type="PANTHER" id="PTHR12000">
    <property type="entry name" value="HEMOGLOBINASE FAMILY MEMBER"/>
    <property type="match status" value="1"/>
</dbReference>
<gene>
    <name evidence="11" type="ORF">C5167_044234</name>
</gene>